<dbReference type="Pfam" id="PF02645">
    <property type="entry name" value="DegV"/>
    <property type="match status" value="1"/>
</dbReference>
<dbReference type="NCBIfam" id="TIGR00762">
    <property type="entry name" value="DegV"/>
    <property type="match status" value="1"/>
</dbReference>
<dbReference type="Gene3D" id="3.30.1180.10">
    <property type="match status" value="1"/>
</dbReference>
<dbReference type="InterPro" id="IPR003797">
    <property type="entry name" value="DegV"/>
</dbReference>
<keyword evidence="1" id="KW-0446">Lipid-binding</keyword>
<dbReference type="Gene3D" id="3.40.50.10440">
    <property type="entry name" value="Dihydroxyacetone kinase, domain 1"/>
    <property type="match status" value="1"/>
</dbReference>
<evidence type="ECO:0000313" key="2">
    <source>
        <dbReference type="EMBL" id="HIQ96428.1"/>
    </source>
</evidence>
<comment type="caution">
    <text evidence="2">The sequence shown here is derived from an EMBL/GenBank/DDBJ whole genome shotgun (WGS) entry which is preliminary data.</text>
</comment>
<dbReference type="AlphaFoldDB" id="A0A9D0ZVP0"/>
<accession>A0A9D0ZVP0</accession>
<dbReference type="EMBL" id="DVFT01000113">
    <property type="protein sequence ID" value="HIQ96428.1"/>
    <property type="molecule type" value="Genomic_DNA"/>
</dbReference>
<dbReference type="PROSITE" id="PS51482">
    <property type="entry name" value="DEGV"/>
    <property type="match status" value="1"/>
</dbReference>
<gene>
    <name evidence="2" type="ORF">IAB26_07695</name>
</gene>
<dbReference type="PANTHER" id="PTHR33434">
    <property type="entry name" value="DEGV DOMAIN-CONTAINING PROTEIN DR_1986-RELATED"/>
    <property type="match status" value="1"/>
</dbReference>
<evidence type="ECO:0000256" key="1">
    <source>
        <dbReference type="ARBA" id="ARBA00023121"/>
    </source>
</evidence>
<dbReference type="InterPro" id="IPR043168">
    <property type="entry name" value="DegV_C"/>
</dbReference>
<sequence>MSFKIVIDSCGELTEEMKASGYYETASLTMQVDGETIVDDETFDQADFLKKVAMSPNCPKSSCPSPEAYREAFDCGADHVYGVTLSANLSGSYNSAELGMNLLKEKKPDTKGYVFNSCSASVGETLIGMKIQECEEKGMYFEEVVRTVENYIASQKTWFVLENLETLRKNGRLSKVKAFVATALRIKPVMTSTPEGEIVQLGQARGMNKALVKMVDNILEYVEKPEDRILAISHCNCRERAMMVRDEIEKRANFKSIFIVDTAGISSMYANDGGIIIVA</sequence>
<dbReference type="SUPFAM" id="SSF82549">
    <property type="entry name" value="DAK1/DegV-like"/>
    <property type="match status" value="1"/>
</dbReference>
<name>A0A9D0ZVP0_9FIRM</name>
<reference evidence="2" key="1">
    <citation type="submission" date="2020-10" db="EMBL/GenBank/DDBJ databases">
        <authorList>
            <person name="Gilroy R."/>
        </authorList>
    </citation>
    <scope>NUCLEOTIDE SEQUENCE</scope>
    <source>
        <strain evidence="2">ChiSjej3B21-11622</strain>
    </source>
</reference>
<dbReference type="GO" id="GO:0008289">
    <property type="term" value="F:lipid binding"/>
    <property type="evidence" value="ECO:0007669"/>
    <property type="project" value="UniProtKB-KW"/>
</dbReference>
<evidence type="ECO:0000313" key="3">
    <source>
        <dbReference type="Proteomes" id="UP000886886"/>
    </source>
</evidence>
<dbReference type="Gene3D" id="2.20.28.50">
    <property type="entry name" value="degv family protein"/>
    <property type="match status" value="1"/>
</dbReference>
<dbReference type="Proteomes" id="UP000886886">
    <property type="component" value="Unassembled WGS sequence"/>
</dbReference>
<reference evidence="2" key="2">
    <citation type="journal article" date="2021" name="PeerJ">
        <title>Extensive microbial diversity within the chicken gut microbiome revealed by metagenomics and culture.</title>
        <authorList>
            <person name="Gilroy R."/>
            <person name="Ravi A."/>
            <person name="Getino M."/>
            <person name="Pursley I."/>
            <person name="Horton D.L."/>
            <person name="Alikhan N.F."/>
            <person name="Baker D."/>
            <person name="Gharbi K."/>
            <person name="Hall N."/>
            <person name="Watson M."/>
            <person name="Adriaenssens E.M."/>
            <person name="Foster-Nyarko E."/>
            <person name="Jarju S."/>
            <person name="Secka A."/>
            <person name="Antonio M."/>
            <person name="Oren A."/>
            <person name="Chaudhuri R.R."/>
            <person name="La Ragione R."/>
            <person name="Hildebrand F."/>
            <person name="Pallen M.J."/>
        </authorList>
    </citation>
    <scope>NUCLEOTIDE SEQUENCE</scope>
    <source>
        <strain evidence="2">ChiSjej3B21-11622</strain>
    </source>
</reference>
<dbReference type="InterPro" id="IPR050270">
    <property type="entry name" value="DegV_domain_contain"/>
</dbReference>
<proteinExistence type="predicted"/>
<organism evidence="2 3">
    <name type="scientific">Candidatus Limivivens merdigallinarum</name>
    <dbReference type="NCBI Taxonomy" id="2840859"/>
    <lineage>
        <taxon>Bacteria</taxon>
        <taxon>Bacillati</taxon>
        <taxon>Bacillota</taxon>
        <taxon>Clostridia</taxon>
        <taxon>Lachnospirales</taxon>
        <taxon>Lachnospiraceae</taxon>
        <taxon>Lachnospiraceae incertae sedis</taxon>
        <taxon>Candidatus Limivivens</taxon>
    </lineage>
</organism>
<dbReference type="PANTHER" id="PTHR33434:SF2">
    <property type="entry name" value="FATTY ACID-BINDING PROTEIN TM_1468"/>
    <property type="match status" value="1"/>
</dbReference>
<protein>
    <submittedName>
        <fullName evidence="2">DegV family protein</fullName>
    </submittedName>
</protein>